<reference evidence="2" key="1">
    <citation type="submission" date="2023-03" db="EMBL/GenBank/DDBJ databases">
        <title>Massive genome expansion in bonnet fungi (Mycena s.s.) driven by repeated elements and novel gene families across ecological guilds.</title>
        <authorList>
            <consortium name="Lawrence Berkeley National Laboratory"/>
            <person name="Harder C.B."/>
            <person name="Miyauchi S."/>
            <person name="Viragh M."/>
            <person name="Kuo A."/>
            <person name="Thoen E."/>
            <person name="Andreopoulos B."/>
            <person name="Lu D."/>
            <person name="Skrede I."/>
            <person name="Drula E."/>
            <person name="Henrissat B."/>
            <person name="Morin E."/>
            <person name="Kohler A."/>
            <person name="Barry K."/>
            <person name="LaButti K."/>
            <person name="Morin E."/>
            <person name="Salamov A."/>
            <person name="Lipzen A."/>
            <person name="Mereny Z."/>
            <person name="Hegedus B."/>
            <person name="Baldrian P."/>
            <person name="Stursova M."/>
            <person name="Weitz H."/>
            <person name="Taylor A."/>
            <person name="Grigoriev I.V."/>
            <person name="Nagy L.G."/>
            <person name="Martin F."/>
            <person name="Kauserud H."/>
        </authorList>
    </citation>
    <scope>NUCLEOTIDE SEQUENCE</scope>
    <source>
        <strain evidence="2">CBHHK002</strain>
    </source>
</reference>
<evidence type="ECO:0000256" key="1">
    <source>
        <dbReference type="SAM" id="MobiDB-lite"/>
    </source>
</evidence>
<gene>
    <name evidence="2" type="ORF">DFH08DRAFT_885012</name>
</gene>
<evidence type="ECO:0000313" key="3">
    <source>
        <dbReference type="Proteomes" id="UP001218218"/>
    </source>
</evidence>
<dbReference type="EMBL" id="JARIHO010000042">
    <property type="protein sequence ID" value="KAJ7326185.1"/>
    <property type="molecule type" value="Genomic_DNA"/>
</dbReference>
<feature type="region of interest" description="Disordered" evidence="1">
    <location>
        <begin position="109"/>
        <end position="130"/>
    </location>
</feature>
<dbReference type="Proteomes" id="UP001218218">
    <property type="component" value="Unassembled WGS sequence"/>
</dbReference>
<feature type="compositionally biased region" description="Basic and acidic residues" evidence="1">
    <location>
        <begin position="163"/>
        <end position="172"/>
    </location>
</feature>
<evidence type="ECO:0000313" key="2">
    <source>
        <dbReference type="EMBL" id="KAJ7326185.1"/>
    </source>
</evidence>
<feature type="region of interest" description="Disordered" evidence="1">
    <location>
        <begin position="151"/>
        <end position="204"/>
    </location>
</feature>
<feature type="region of interest" description="Disordered" evidence="1">
    <location>
        <begin position="55"/>
        <end position="82"/>
    </location>
</feature>
<sequence>MGRWTQEEEDSSRLPEGVKRIGYDADTARYKFCDREGNLYLGPPHEHYGQLTVVGKTSHPATPADDRPNAFASPSDSSRPELSVEVPVRGQGTVTFHDFVPAHLIASPSSAESTLTPSPLSSEVSAAGSRFRDAVRRTALPSMANVVSNVRRSATMLRKREPKARDREEDGLLRSGSKASSQLTRSNTSTTTATSASVAENELD</sequence>
<dbReference type="AlphaFoldDB" id="A0AAD7EHR3"/>
<accession>A0AAD7EHR3</accession>
<proteinExistence type="predicted"/>
<name>A0AAD7EHR3_9AGAR</name>
<feature type="compositionally biased region" description="Polar residues" evidence="1">
    <location>
        <begin position="109"/>
        <end position="124"/>
    </location>
</feature>
<comment type="caution">
    <text evidence="2">The sequence shown here is derived from an EMBL/GenBank/DDBJ whole genome shotgun (WGS) entry which is preliminary data.</text>
</comment>
<organism evidence="2 3">
    <name type="scientific">Mycena albidolilacea</name>
    <dbReference type="NCBI Taxonomy" id="1033008"/>
    <lineage>
        <taxon>Eukaryota</taxon>
        <taxon>Fungi</taxon>
        <taxon>Dikarya</taxon>
        <taxon>Basidiomycota</taxon>
        <taxon>Agaricomycotina</taxon>
        <taxon>Agaricomycetes</taxon>
        <taxon>Agaricomycetidae</taxon>
        <taxon>Agaricales</taxon>
        <taxon>Marasmiineae</taxon>
        <taxon>Mycenaceae</taxon>
        <taxon>Mycena</taxon>
    </lineage>
</organism>
<keyword evidence="3" id="KW-1185">Reference proteome</keyword>
<protein>
    <submittedName>
        <fullName evidence="2">Uncharacterized protein</fullName>
    </submittedName>
</protein>
<feature type="compositionally biased region" description="Low complexity" evidence="1">
    <location>
        <begin position="180"/>
        <end position="204"/>
    </location>
</feature>